<protein>
    <submittedName>
        <fullName evidence="2">Reverse transcriptase domain-containing protein</fullName>
    </submittedName>
</protein>
<dbReference type="EMBL" id="BQNB010011357">
    <property type="protein sequence ID" value="GJS89529.1"/>
    <property type="molecule type" value="Genomic_DNA"/>
</dbReference>
<name>A0ABQ4ZH63_9ASTR</name>
<sequence length="242" mass="27596">MHNSQQEGKIQKDKRKPQGAKDNLAKESVCHHCKEMGHWRRNGPSYLAELKKRKNTSGACTSGNGMRAAVEAIGSFDLVLPRYPKETMGYYFVARNVEFFENNLMVQEASGIHRPLESCGSDKGLELIQEEDTHPSENTSEEQNEYIWSAMLNMIREYELGDLDEPPNYKVALSDPESDKWLEAMNTEMQSMKDNQVWVLVELPPNGRTVGNMRKPSLLLPKILEYTAIQDFFKAMSSDLMT</sequence>
<proteinExistence type="predicted"/>
<keyword evidence="3" id="KW-1185">Reference proteome</keyword>
<gene>
    <name evidence="2" type="ORF">Tco_0772165</name>
</gene>
<reference evidence="2" key="2">
    <citation type="submission" date="2022-01" db="EMBL/GenBank/DDBJ databases">
        <authorList>
            <person name="Yamashiro T."/>
            <person name="Shiraishi A."/>
            <person name="Satake H."/>
            <person name="Nakayama K."/>
        </authorList>
    </citation>
    <scope>NUCLEOTIDE SEQUENCE</scope>
</reference>
<keyword evidence="2" id="KW-0548">Nucleotidyltransferase</keyword>
<comment type="caution">
    <text evidence="2">The sequence shown here is derived from an EMBL/GenBank/DDBJ whole genome shotgun (WGS) entry which is preliminary data.</text>
</comment>
<organism evidence="2 3">
    <name type="scientific">Tanacetum coccineum</name>
    <dbReference type="NCBI Taxonomy" id="301880"/>
    <lineage>
        <taxon>Eukaryota</taxon>
        <taxon>Viridiplantae</taxon>
        <taxon>Streptophyta</taxon>
        <taxon>Embryophyta</taxon>
        <taxon>Tracheophyta</taxon>
        <taxon>Spermatophyta</taxon>
        <taxon>Magnoliopsida</taxon>
        <taxon>eudicotyledons</taxon>
        <taxon>Gunneridae</taxon>
        <taxon>Pentapetalae</taxon>
        <taxon>asterids</taxon>
        <taxon>campanulids</taxon>
        <taxon>Asterales</taxon>
        <taxon>Asteraceae</taxon>
        <taxon>Asteroideae</taxon>
        <taxon>Anthemideae</taxon>
        <taxon>Anthemidinae</taxon>
        <taxon>Tanacetum</taxon>
    </lineage>
</organism>
<dbReference type="Proteomes" id="UP001151760">
    <property type="component" value="Unassembled WGS sequence"/>
</dbReference>
<evidence type="ECO:0000313" key="3">
    <source>
        <dbReference type="Proteomes" id="UP001151760"/>
    </source>
</evidence>
<dbReference type="SUPFAM" id="SSF57756">
    <property type="entry name" value="Retrovirus zinc finger-like domains"/>
    <property type="match status" value="1"/>
</dbReference>
<dbReference type="GO" id="GO:0003964">
    <property type="term" value="F:RNA-directed DNA polymerase activity"/>
    <property type="evidence" value="ECO:0007669"/>
    <property type="project" value="UniProtKB-KW"/>
</dbReference>
<keyword evidence="2" id="KW-0695">RNA-directed DNA polymerase</keyword>
<reference evidence="2" key="1">
    <citation type="journal article" date="2022" name="Int. J. Mol. Sci.">
        <title>Draft Genome of Tanacetum Coccineum: Genomic Comparison of Closely Related Tanacetum-Family Plants.</title>
        <authorList>
            <person name="Yamashiro T."/>
            <person name="Shiraishi A."/>
            <person name="Nakayama K."/>
            <person name="Satake H."/>
        </authorList>
    </citation>
    <scope>NUCLEOTIDE SEQUENCE</scope>
</reference>
<dbReference type="InterPro" id="IPR036875">
    <property type="entry name" value="Znf_CCHC_sf"/>
</dbReference>
<accession>A0ABQ4ZH63</accession>
<evidence type="ECO:0000313" key="2">
    <source>
        <dbReference type="EMBL" id="GJS89529.1"/>
    </source>
</evidence>
<dbReference type="Gene3D" id="4.10.60.10">
    <property type="entry name" value="Zinc finger, CCHC-type"/>
    <property type="match status" value="1"/>
</dbReference>
<keyword evidence="2" id="KW-0808">Transferase</keyword>
<evidence type="ECO:0000256" key="1">
    <source>
        <dbReference type="SAM" id="MobiDB-lite"/>
    </source>
</evidence>
<feature type="region of interest" description="Disordered" evidence="1">
    <location>
        <begin position="1"/>
        <end position="25"/>
    </location>
</feature>